<dbReference type="AlphaFoldDB" id="A0A918N451"/>
<protein>
    <submittedName>
        <fullName evidence="1">Uncharacterized protein</fullName>
    </submittedName>
</protein>
<accession>A0A918N451</accession>
<dbReference type="EMBL" id="BMWS01000023">
    <property type="protein sequence ID" value="GGX27333.1"/>
    <property type="molecule type" value="Genomic_DNA"/>
</dbReference>
<keyword evidence="2" id="KW-1185">Reference proteome</keyword>
<evidence type="ECO:0000313" key="2">
    <source>
        <dbReference type="Proteomes" id="UP000601108"/>
    </source>
</evidence>
<comment type="caution">
    <text evidence="1">The sequence shown here is derived from an EMBL/GenBank/DDBJ whole genome shotgun (WGS) entry which is preliminary data.</text>
</comment>
<proteinExistence type="predicted"/>
<organism evidence="1 2">
    <name type="scientific">Aquimarina muelleri</name>
    <dbReference type="NCBI Taxonomy" id="279356"/>
    <lineage>
        <taxon>Bacteria</taxon>
        <taxon>Pseudomonadati</taxon>
        <taxon>Bacteroidota</taxon>
        <taxon>Flavobacteriia</taxon>
        <taxon>Flavobacteriales</taxon>
        <taxon>Flavobacteriaceae</taxon>
        <taxon>Aquimarina</taxon>
    </lineage>
</organism>
<gene>
    <name evidence="1" type="ORF">GCM10007384_30880</name>
</gene>
<name>A0A918N451_9FLAO</name>
<evidence type="ECO:0000313" key="1">
    <source>
        <dbReference type="EMBL" id="GGX27333.1"/>
    </source>
</evidence>
<dbReference type="Proteomes" id="UP000601108">
    <property type="component" value="Unassembled WGS sequence"/>
</dbReference>
<reference evidence="1 2" key="1">
    <citation type="journal article" date="2014" name="Int. J. Syst. Evol. Microbiol.">
        <title>Complete genome sequence of Corynebacterium casei LMG S-19264T (=DSM 44701T), isolated from a smear-ripened cheese.</title>
        <authorList>
            <consortium name="US DOE Joint Genome Institute (JGI-PGF)"/>
            <person name="Walter F."/>
            <person name="Albersmeier A."/>
            <person name="Kalinowski J."/>
            <person name="Ruckert C."/>
        </authorList>
    </citation>
    <scope>NUCLEOTIDE SEQUENCE [LARGE SCALE GENOMIC DNA]</scope>
    <source>
        <strain evidence="1 2">KCTC 12285</strain>
    </source>
</reference>
<sequence>MNKNSITKNMSVSNQKVKNITILNYLCYECKRINYEYGRYKTRTTRLYKSRR</sequence>